<organism evidence="1">
    <name type="scientific">Synechococcus elongatus PCC 11802</name>
    <dbReference type="NCBI Taxonomy" id="2283154"/>
    <lineage>
        <taxon>Bacteria</taxon>
        <taxon>Bacillati</taxon>
        <taxon>Cyanobacteriota</taxon>
        <taxon>Cyanophyceae</taxon>
        <taxon>Synechococcales</taxon>
        <taxon>Synechococcaceae</taxon>
        <taxon>Synechococcus</taxon>
    </lineage>
</organism>
<name>A0AAT9JSC2_SYNEL</name>
<accession>A0AAT9JSC2</accession>
<reference evidence="1" key="1">
    <citation type="submission" date="2024-01" db="EMBL/GenBank/DDBJ databases">
        <title>Synechococcus elongatus PCC 11802, a close yet different native of Synechococcus elongatus PCC 11801.</title>
        <authorList>
            <person name="Jaiswal D."/>
            <person name="Sengupta A."/>
            <person name="Sengupta S."/>
            <person name="Pakrasi H.B."/>
            <person name="Wangikar P."/>
        </authorList>
    </citation>
    <scope>NUCLEOTIDE SEQUENCE</scope>
    <source>
        <strain evidence="1">PCC 11802</strain>
    </source>
</reference>
<dbReference type="RefSeq" id="WP_208677396.1">
    <property type="nucleotide sequence ID" value="NZ_CP034671.2"/>
</dbReference>
<protein>
    <submittedName>
        <fullName evidence="1">Uncharacterized protein</fullName>
    </submittedName>
</protein>
<dbReference type="AlphaFoldDB" id="A0AAT9JSC2"/>
<proteinExistence type="predicted"/>
<dbReference type="EMBL" id="CP034671">
    <property type="protein sequence ID" value="QFZ91099.2"/>
    <property type="molecule type" value="Genomic_DNA"/>
</dbReference>
<gene>
    <name evidence="1" type="ORF">EKO22_00725</name>
</gene>
<evidence type="ECO:0000313" key="1">
    <source>
        <dbReference type="EMBL" id="QFZ91099.2"/>
    </source>
</evidence>
<sequence length="250" mass="28303">MRFNCRLWPPVVLGSLLAIGLWAKPAITADGWWIDQYAVVLFTASGRLDAELAEMRIEGGETLLVHADSLPPLLLRWVAWRASLQNLQSVAWIQRPTLDRLKRAGALRGYTALQVDDHFFADPLMSLSQLRTMIGEKQLWCSFQPSQFTESLAQACDHVDVQIYRKSCPETLDLAYALGLVGRPKSAIAVYHDGTQQGDRDLQCFRQAGRDVGNDIFVFKWKNPENFINRLLSNPIAARLARLYVQTFQN</sequence>